<gene>
    <name evidence="1" type="ORF">I4F81_010339</name>
</gene>
<organism evidence="1 2">
    <name type="scientific">Pyropia yezoensis</name>
    <name type="common">Susabi-nori</name>
    <name type="synonym">Porphyra yezoensis</name>
    <dbReference type="NCBI Taxonomy" id="2788"/>
    <lineage>
        <taxon>Eukaryota</taxon>
        <taxon>Rhodophyta</taxon>
        <taxon>Bangiophyceae</taxon>
        <taxon>Bangiales</taxon>
        <taxon>Bangiaceae</taxon>
        <taxon>Pyropia</taxon>
    </lineage>
</organism>
<protein>
    <submittedName>
        <fullName evidence="1">Uncharacterized protein</fullName>
    </submittedName>
</protein>
<dbReference type="Proteomes" id="UP000798662">
    <property type="component" value="Chromosome 3"/>
</dbReference>
<reference evidence="1" key="1">
    <citation type="submission" date="2019-11" db="EMBL/GenBank/DDBJ databases">
        <title>Nori genome reveals adaptations in red seaweeds to the harsh intertidal environment.</title>
        <authorList>
            <person name="Wang D."/>
            <person name="Mao Y."/>
        </authorList>
    </citation>
    <scope>NUCLEOTIDE SEQUENCE</scope>
    <source>
        <tissue evidence="1">Gametophyte</tissue>
    </source>
</reference>
<evidence type="ECO:0000313" key="1">
    <source>
        <dbReference type="EMBL" id="KAK1867841.1"/>
    </source>
</evidence>
<sequence length="575" mass="61065">MASEADAGAAPRPEETPTQDAPGSPASTPPVPDTEAAAGSPASPSTDGAGDGADTGADADGGDKAPEAEDVDKAADAEDVDIVADAKDDATEAAVAAEPVVAEEANGEEPVQQDPAAPDDADSADGADEAADDVADTPAEPAAEDGGIDPGDHEATVRVLQADASTPYHSVSTFEELGLAPRLLKGVYHAKFNKPSKIQASSLPMILGVSASGEAGPPRNLVGQAHNGSGKTACFVLGMLSRVDDSERSTQALCVVPTRELARQIVDVIRMLGKYTDTTVHLAVKQNEPDRRGGRRPTARNVPVTDHLVVGTPGKILDLIKTRSLNTTGVRIFVLDEADQMVDTQGMGDQTLRIKRTLPRSVQTLLFSATYRDEVRSLALKIAPEANQIFVDREDLSLTRVAQFYLVCDSAAARFDVLSEIYELLTLSQSVIFVNSRRGAGALATQLRDAGHTVSLLYGGDMTPQERDRVLDEFRTGTTRVLVTTNVLSRGVDVAGVTVVINYDMPLEGTTRRADPETYIHRVGRTGRFGRKGIAINLVHDAASRKVLQDIETAYQHKMTEVADAEELEEKIKTM</sequence>
<dbReference type="EMBL" id="CM020620">
    <property type="protein sequence ID" value="KAK1867841.1"/>
    <property type="molecule type" value="Genomic_DNA"/>
</dbReference>
<evidence type="ECO:0000313" key="2">
    <source>
        <dbReference type="Proteomes" id="UP000798662"/>
    </source>
</evidence>
<name>A0ACC3CC73_PYRYE</name>
<keyword evidence="2" id="KW-1185">Reference proteome</keyword>
<accession>A0ACC3CC73</accession>
<proteinExistence type="predicted"/>
<comment type="caution">
    <text evidence="1">The sequence shown here is derived from an EMBL/GenBank/DDBJ whole genome shotgun (WGS) entry which is preliminary data.</text>
</comment>